<dbReference type="GO" id="GO:0020037">
    <property type="term" value="F:heme binding"/>
    <property type="evidence" value="ECO:0007669"/>
    <property type="project" value="InterPro"/>
</dbReference>
<organism evidence="3 4">
    <name type="scientific">Pirellula staleyi (strain ATCC 27377 / DSM 6068 / ICPB 4128)</name>
    <name type="common">Pirella staleyi</name>
    <dbReference type="NCBI Taxonomy" id="530564"/>
    <lineage>
        <taxon>Bacteria</taxon>
        <taxon>Pseudomonadati</taxon>
        <taxon>Planctomycetota</taxon>
        <taxon>Planctomycetia</taxon>
        <taxon>Pirellulales</taxon>
        <taxon>Pirellulaceae</taxon>
        <taxon>Pirellula</taxon>
    </lineage>
</organism>
<dbReference type="PANTHER" id="PTHR42071">
    <property type="entry name" value="PROTOGLOBIN DOMAIN-CONTAINING PROTEIN"/>
    <property type="match status" value="1"/>
</dbReference>
<name>D2R7K0_PIRSD</name>
<dbReference type="PANTHER" id="PTHR42071:SF1">
    <property type="entry name" value="GLOBIN-SENSOR DOMAIN-CONTAINING PROTEIN"/>
    <property type="match status" value="1"/>
</dbReference>
<dbReference type="InterPro" id="IPR039379">
    <property type="entry name" value="Protoglobin_sensor_dom"/>
</dbReference>
<dbReference type="eggNOG" id="ENOG502ZBTU">
    <property type="taxonomic scope" value="Bacteria"/>
</dbReference>
<evidence type="ECO:0000256" key="1">
    <source>
        <dbReference type="SAM" id="MobiDB-lite"/>
    </source>
</evidence>
<keyword evidence="4" id="KW-1185">Reference proteome</keyword>
<dbReference type="OrthoDB" id="267853at2"/>
<dbReference type="InterPro" id="IPR009050">
    <property type="entry name" value="Globin-like_sf"/>
</dbReference>
<dbReference type="Gene3D" id="1.10.490.10">
    <property type="entry name" value="Globins"/>
    <property type="match status" value="1"/>
</dbReference>
<dbReference type="Pfam" id="PF11563">
    <property type="entry name" value="Protoglobin"/>
    <property type="match status" value="1"/>
</dbReference>
<feature type="domain" description="Globin-sensor" evidence="2">
    <location>
        <begin position="15"/>
        <end position="191"/>
    </location>
</feature>
<gene>
    <name evidence="3" type="ordered locus">Psta_2760</name>
</gene>
<proteinExistence type="predicted"/>
<dbReference type="InterPro" id="IPR012292">
    <property type="entry name" value="Globin/Proto"/>
</dbReference>
<dbReference type="STRING" id="530564.Psta_2760"/>
<evidence type="ECO:0000313" key="4">
    <source>
        <dbReference type="Proteomes" id="UP000001887"/>
    </source>
</evidence>
<dbReference type="KEGG" id="psl:Psta_2760"/>
<dbReference type="SUPFAM" id="SSF46458">
    <property type="entry name" value="Globin-like"/>
    <property type="match status" value="1"/>
</dbReference>
<dbReference type="EMBL" id="CP001848">
    <property type="protein sequence ID" value="ADB17426.1"/>
    <property type="molecule type" value="Genomic_DNA"/>
</dbReference>
<accession>D2R7K0</accession>
<protein>
    <recommendedName>
        <fullName evidence="2">Globin-sensor domain-containing protein</fullName>
    </recommendedName>
</protein>
<dbReference type="GO" id="GO:0019825">
    <property type="term" value="F:oxygen binding"/>
    <property type="evidence" value="ECO:0007669"/>
    <property type="project" value="InterPro"/>
</dbReference>
<sequence>MKRIDEARLETDVAYRFGYLAEFMNVTADDLATVAAAGPHLAPVIPALVDAVYEKLAQYDATWRHFVPRNAGYDGPTATSVDNLRADDPQIAFRKTHLARYLRALVERTYDAKMVSYLDMVGKMHTPLAGSSELNVPLVQMNALLGFVADALIATIFSLGLDRETEIKTQRAFQKLLWVQNDLINRHYQTASTWNDTPPSQDAANQLATSH</sequence>
<dbReference type="HOGENOM" id="CLU_063074_1_1_0"/>
<dbReference type="InterPro" id="IPR044398">
    <property type="entry name" value="Globin-sensor_dom"/>
</dbReference>
<dbReference type="Proteomes" id="UP000001887">
    <property type="component" value="Chromosome"/>
</dbReference>
<reference evidence="3 4" key="1">
    <citation type="journal article" date="2009" name="Stand. Genomic Sci.">
        <title>Complete genome sequence of Pirellula staleyi type strain (ATCC 27377).</title>
        <authorList>
            <person name="Clum A."/>
            <person name="Tindall B.J."/>
            <person name="Sikorski J."/>
            <person name="Ivanova N."/>
            <person name="Mavrommatis K."/>
            <person name="Lucas S."/>
            <person name="Glavina del Rio T."/>
            <person name="Nolan M."/>
            <person name="Chen F."/>
            <person name="Tice H."/>
            <person name="Pitluck S."/>
            <person name="Cheng J.F."/>
            <person name="Chertkov O."/>
            <person name="Brettin T."/>
            <person name="Han C."/>
            <person name="Detter J.C."/>
            <person name="Kuske C."/>
            <person name="Bruce D."/>
            <person name="Goodwin L."/>
            <person name="Ovchinikova G."/>
            <person name="Pati A."/>
            <person name="Mikhailova N."/>
            <person name="Chen A."/>
            <person name="Palaniappan K."/>
            <person name="Land M."/>
            <person name="Hauser L."/>
            <person name="Chang Y.J."/>
            <person name="Jeffries C.D."/>
            <person name="Chain P."/>
            <person name="Rohde M."/>
            <person name="Goker M."/>
            <person name="Bristow J."/>
            <person name="Eisen J.A."/>
            <person name="Markowitz V."/>
            <person name="Hugenholtz P."/>
            <person name="Kyrpides N.C."/>
            <person name="Klenk H.P."/>
            <person name="Lapidus A."/>
        </authorList>
    </citation>
    <scope>NUCLEOTIDE SEQUENCE [LARGE SCALE GENOMIC DNA]</scope>
    <source>
        <strain evidence="4">ATCC 27377 / DSM 6068 / ICPB 4128</strain>
    </source>
</reference>
<feature type="region of interest" description="Disordered" evidence="1">
    <location>
        <begin position="190"/>
        <end position="211"/>
    </location>
</feature>
<dbReference type="CDD" id="cd01068">
    <property type="entry name" value="globin_sensor"/>
    <property type="match status" value="1"/>
</dbReference>
<evidence type="ECO:0000313" key="3">
    <source>
        <dbReference type="EMBL" id="ADB17426.1"/>
    </source>
</evidence>
<dbReference type="AlphaFoldDB" id="D2R7K0"/>
<evidence type="ECO:0000259" key="2">
    <source>
        <dbReference type="Pfam" id="PF11563"/>
    </source>
</evidence>